<dbReference type="Pfam" id="PF12833">
    <property type="entry name" value="HTH_18"/>
    <property type="match status" value="1"/>
</dbReference>
<keyword evidence="1" id="KW-0805">Transcription regulation</keyword>
<dbReference type="PROSITE" id="PS01124">
    <property type="entry name" value="HTH_ARAC_FAMILY_2"/>
    <property type="match status" value="1"/>
</dbReference>
<keyword evidence="7" id="KW-1185">Reference proteome</keyword>
<dbReference type="RefSeq" id="WP_192748541.1">
    <property type="nucleotide sequence ID" value="NZ_BAABJL010000189.1"/>
</dbReference>
<dbReference type="PANTHER" id="PTHR43280:SF2">
    <property type="entry name" value="HTH-TYPE TRANSCRIPTIONAL REGULATOR EXSA"/>
    <property type="match status" value="1"/>
</dbReference>
<evidence type="ECO:0000256" key="1">
    <source>
        <dbReference type="ARBA" id="ARBA00023015"/>
    </source>
</evidence>
<evidence type="ECO:0000256" key="4">
    <source>
        <dbReference type="SAM" id="MobiDB-lite"/>
    </source>
</evidence>
<dbReference type="SUPFAM" id="SSF46689">
    <property type="entry name" value="Homeodomain-like"/>
    <property type="match status" value="1"/>
</dbReference>
<gene>
    <name evidence="6" type="ORF">HEB94_000663</name>
</gene>
<evidence type="ECO:0000313" key="7">
    <source>
        <dbReference type="Proteomes" id="UP000638648"/>
    </source>
</evidence>
<feature type="domain" description="HTH araC/xylS-type" evidence="5">
    <location>
        <begin position="169"/>
        <end position="267"/>
    </location>
</feature>
<keyword evidence="2 6" id="KW-0238">DNA-binding</keyword>
<dbReference type="SMART" id="SM00342">
    <property type="entry name" value="HTH_ARAC"/>
    <property type="match status" value="1"/>
</dbReference>
<dbReference type="InterPro" id="IPR003313">
    <property type="entry name" value="AraC-bd"/>
</dbReference>
<name>A0A927MN87_9ACTN</name>
<feature type="compositionally biased region" description="Basic residues" evidence="4">
    <location>
        <begin position="266"/>
        <end position="277"/>
    </location>
</feature>
<feature type="region of interest" description="Disordered" evidence="4">
    <location>
        <begin position="258"/>
        <end position="277"/>
    </location>
</feature>
<protein>
    <submittedName>
        <fullName evidence="6">AraC-like DNA-binding protein</fullName>
    </submittedName>
</protein>
<dbReference type="GO" id="GO:0003700">
    <property type="term" value="F:DNA-binding transcription factor activity"/>
    <property type="evidence" value="ECO:0007669"/>
    <property type="project" value="InterPro"/>
</dbReference>
<evidence type="ECO:0000256" key="2">
    <source>
        <dbReference type="ARBA" id="ARBA00023125"/>
    </source>
</evidence>
<evidence type="ECO:0000256" key="3">
    <source>
        <dbReference type="ARBA" id="ARBA00023163"/>
    </source>
</evidence>
<dbReference type="InterPro" id="IPR018060">
    <property type="entry name" value="HTH_AraC"/>
</dbReference>
<sequence>MDGWAHYLTPTAAQRRLGMVCLGAGHKREDDPCPPRVLTSYAAVFVVEGRGWLEWGHGPRRAELSASSLFWLFPGVPHTYGPHGAGWQEIWLLFEGPAAAAYEELGYLSRSEPVVRLADPFPARAALDRLLDRCRQERPGTEVEAAHAVHSLILGVRNSRSSQDSDGDTAVLAALREGACRPLSVHEHAHRLGLSLASLRRAVRRGGGCSPKEYVLRIRLNRAKELLAESDLTIAEIARRVGHDDAAYFTRMFSRRAGMPPGAFRRQQRRPRQPSAR</sequence>
<dbReference type="AlphaFoldDB" id="A0A927MN87"/>
<dbReference type="EMBL" id="JADBEM010000001">
    <property type="protein sequence ID" value="MBE1603815.1"/>
    <property type="molecule type" value="Genomic_DNA"/>
</dbReference>
<dbReference type="GO" id="GO:0043565">
    <property type="term" value="F:sequence-specific DNA binding"/>
    <property type="evidence" value="ECO:0007669"/>
    <property type="project" value="InterPro"/>
</dbReference>
<dbReference type="Gene3D" id="1.10.10.60">
    <property type="entry name" value="Homeodomain-like"/>
    <property type="match status" value="2"/>
</dbReference>
<evidence type="ECO:0000313" key="6">
    <source>
        <dbReference type="EMBL" id="MBE1603815.1"/>
    </source>
</evidence>
<dbReference type="InterPro" id="IPR037923">
    <property type="entry name" value="HTH-like"/>
</dbReference>
<comment type="caution">
    <text evidence="6">The sequence shown here is derived from an EMBL/GenBank/DDBJ whole genome shotgun (WGS) entry which is preliminary data.</text>
</comment>
<dbReference type="InterPro" id="IPR020449">
    <property type="entry name" value="Tscrpt_reg_AraC-type_HTH"/>
</dbReference>
<evidence type="ECO:0000259" key="5">
    <source>
        <dbReference type="PROSITE" id="PS01124"/>
    </source>
</evidence>
<proteinExistence type="predicted"/>
<organism evidence="6 7">
    <name type="scientific">Actinopolymorpha pittospori</name>
    <dbReference type="NCBI Taxonomy" id="648752"/>
    <lineage>
        <taxon>Bacteria</taxon>
        <taxon>Bacillati</taxon>
        <taxon>Actinomycetota</taxon>
        <taxon>Actinomycetes</taxon>
        <taxon>Propionibacteriales</taxon>
        <taxon>Actinopolymorphaceae</taxon>
        <taxon>Actinopolymorpha</taxon>
    </lineage>
</organism>
<reference evidence="6" key="1">
    <citation type="submission" date="2020-10" db="EMBL/GenBank/DDBJ databases">
        <title>Sequencing the genomes of 1000 actinobacteria strains.</title>
        <authorList>
            <person name="Klenk H.-P."/>
        </authorList>
    </citation>
    <scope>NUCLEOTIDE SEQUENCE</scope>
    <source>
        <strain evidence="6">DSM 45354</strain>
    </source>
</reference>
<keyword evidence="3" id="KW-0804">Transcription</keyword>
<dbReference type="Pfam" id="PF02311">
    <property type="entry name" value="AraC_binding"/>
    <property type="match status" value="1"/>
</dbReference>
<dbReference type="InterPro" id="IPR009057">
    <property type="entry name" value="Homeodomain-like_sf"/>
</dbReference>
<dbReference type="PRINTS" id="PR00032">
    <property type="entry name" value="HTHARAC"/>
</dbReference>
<dbReference type="PANTHER" id="PTHR43280">
    <property type="entry name" value="ARAC-FAMILY TRANSCRIPTIONAL REGULATOR"/>
    <property type="match status" value="1"/>
</dbReference>
<dbReference type="Proteomes" id="UP000638648">
    <property type="component" value="Unassembled WGS sequence"/>
</dbReference>
<dbReference type="SUPFAM" id="SSF51215">
    <property type="entry name" value="Regulatory protein AraC"/>
    <property type="match status" value="1"/>
</dbReference>
<accession>A0A927MN87</accession>